<dbReference type="OrthoDB" id="9789468at2"/>
<dbReference type="PANTHER" id="PTHR47354:SF5">
    <property type="entry name" value="PROTEIN RFBI"/>
    <property type="match status" value="1"/>
</dbReference>
<sequence>MIESTPVGTTACKVVANEEITDNVHYLTFERPYDFEAGQLLSLTLNANIPPRLYSIASGTNNDCISILFDVKPEGTLTPLLAKLAAGDFVFISPPYGSFLGSNEPAVWIATGTGIAPFISMAQSGLGDNKTLIHGARTINEFYFAHFFEAIKGLTYIRCASKGSYSNTYNGRLTAYLRETSSLPLNEKYYLCGNPLMVNEVRDLLIERGIPFDNILSEIFF</sequence>
<keyword evidence="3" id="KW-1185">Reference proteome</keyword>
<dbReference type="InterPro" id="IPR008333">
    <property type="entry name" value="Cbr1-like_FAD-bd_dom"/>
</dbReference>
<reference evidence="2 3" key="1">
    <citation type="submission" date="2019-03" db="EMBL/GenBank/DDBJ databases">
        <title>Genomic Encyclopedia of Archaeal and Bacterial Type Strains, Phase II (KMG-II): from individual species to whole genera.</title>
        <authorList>
            <person name="Goeker M."/>
        </authorList>
    </citation>
    <scope>NUCLEOTIDE SEQUENCE [LARGE SCALE GENOMIC DNA]</scope>
    <source>
        <strain evidence="2 3">RL-C</strain>
    </source>
</reference>
<comment type="caution">
    <text evidence="2">The sequence shown here is derived from an EMBL/GenBank/DDBJ whole genome shotgun (WGS) entry which is preliminary data.</text>
</comment>
<dbReference type="GO" id="GO:0016491">
    <property type="term" value="F:oxidoreductase activity"/>
    <property type="evidence" value="ECO:0007669"/>
    <property type="project" value="InterPro"/>
</dbReference>
<dbReference type="SUPFAM" id="SSF63380">
    <property type="entry name" value="Riboflavin synthase domain-like"/>
    <property type="match status" value="1"/>
</dbReference>
<dbReference type="PANTHER" id="PTHR47354">
    <property type="entry name" value="NADH OXIDOREDUCTASE HCR"/>
    <property type="match status" value="1"/>
</dbReference>
<dbReference type="Proteomes" id="UP000294830">
    <property type="component" value="Unassembled WGS sequence"/>
</dbReference>
<evidence type="ECO:0000313" key="3">
    <source>
        <dbReference type="Proteomes" id="UP000294830"/>
    </source>
</evidence>
<name>A0A4R2ED93_9BACT</name>
<proteinExistence type="predicted"/>
<dbReference type="Pfam" id="PF00175">
    <property type="entry name" value="NAD_binding_1"/>
    <property type="match status" value="1"/>
</dbReference>
<protein>
    <submittedName>
        <fullName evidence="2">Ferredoxin--NADP+ reductase</fullName>
    </submittedName>
</protein>
<organism evidence="2 3">
    <name type="scientific">Acetobacteroides hydrogenigenes</name>
    <dbReference type="NCBI Taxonomy" id="979970"/>
    <lineage>
        <taxon>Bacteria</taxon>
        <taxon>Pseudomonadati</taxon>
        <taxon>Bacteroidota</taxon>
        <taxon>Bacteroidia</taxon>
        <taxon>Bacteroidales</taxon>
        <taxon>Rikenellaceae</taxon>
        <taxon>Acetobacteroides</taxon>
    </lineage>
</organism>
<gene>
    <name evidence="2" type="ORF">CLV25_10942</name>
</gene>
<dbReference type="PROSITE" id="PS51384">
    <property type="entry name" value="FAD_FR"/>
    <property type="match status" value="1"/>
</dbReference>
<dbReference type="EMBL" id="SLWB01000009">
    <property type="protein sequence ID" value="TCN66413.1"/>
    <property type="molecule type" value="Genomic_DNA"/>
</dbReference>
<dbReference type="Gene3D" id="3.40.50.80">
    <property type="entry name" value="Nucleotide-binding domain of ferredoxin-NADP reductase (FNR) module"/>
    <property type="match status" value="1"/>
</dbReference>
<dbReference type="AlphaFoldDB" id="A0A4R2ED93"/>
<dbReference type="InterPro" id="IPR017927">
    <property type="entry name" value="FAD-bd_FR_type"/>
</dbReference>
<dbReference type="RefSeq" id="WP_131839539.1">
    <property type="nucleotide sequence ID" value="NZ_SLWB01000009.1"/>
</dbReference>
<accession>A0A4R2ED93</accession>
<dbReference type="InterPro" id="IPR039261">
    <property type="entry name" value="FNR_nucleotide-bd"/>
</dbReference>
<evidence type="ECO:0000313" key="2">
    <source>
        <dbReference type="EMBL" id="TCN66413.1"/>
    </source>
</evidence>
<feature type="domain" description="FAD-binding FR-type" evidence="1">
    <location>
        <begin position="7"/>
        <end position="102"/>
    </location>
</feature>
<dbReference type="Gene3D" id="2.40.30.10">
    <property type="entry name" value="Translation factors"/>
    <property type="match status" value="1"/>
</dbReference>
<dbReference type="InterPro" id="IPR050415">
    <property type="entry name" value="MRET"/>
</dbReference>
<dbReference type="InterPro" id="IPR017938">
    <property type="entry name" value="Riboflavin_synthase-like_b-brl"/>
</dbReference>
<dbReference type="Pfam" id="PF00970">
    <property type="entry name" value="FAD_binding_6"/>
    <property type="match status" value="1"/>
</dbReference>
<dbReference type="InterPro" id="IPR001433">
    <property type="entry name" value="OxRdtase_FAD/NAD-bd"/>
</dbReference>
<evidence type="ECO:0000259" key="1">
    <source>
        <dbReference type="PROSITE" id="PS51384"/>
    </source>
</evidence>
<dbReference type="SUPFAM" id="SSF52343">
    <property type="entry name" value="Ferredoxin reductase-like, C-terminal NADP-linked domain"/>
    <property type="match status" value="1"/>
</dbReference>